<keyword evidence="6 13" id="KW-0812">Transmembrane</keyword>
<keyword evidence="16" id="KW-0406">Ion transport</keyword>
<keyword evidence="11" id="KW-0902">Two-component regulatory system</keyword>
<evidence type="ECO:0000256" key="12">
    <source>
        <dbReference type="ARBA" id="ARBA00023136"/>
    </source>
</evidence>
<dbReference type="PANTHER" id="PTHR45569:SF1">
    <property type="entry name" value="SENSOR PROTEIN KDPD"/>
    <property type="match status" value="1"/>
</dbReference>
<organism evidence="16 17">
    <name type="scientific">Enterococcus canintestini</name>
    <dbReference type="NCBI Taxonomy" id="317010"/>
    <lineage>
        <taxon>Bacteria</taxon>
        <taxon>Bacillati</taxon>
        <taxon>Bacillota</taxon>
        <taxon>Bacilli</taxon>
        <taxon>Lactobacillales</taxon>
        <taxon>Enterococcaceae</taxon>
        <taxon>Enterococcus</taxon>
    </lineage>
</organism>
<evidence type="ECO:0000259" key="15">
    <source>
        <dbReference type="Pfam" id="PF13493"/>
    </source>
</evidence>
<dbReference type="InterPro" id="IPR025201">
    <property type="entry name" value="KdpD_TM"/>
</dbReference>
<dbReference type="Proteomes" id="UP000182835">
    <property type="component" value="Unassembled WGS sequence"/>
</dbReference>
<keyword evidence="16" id="KW-0813">Transport</keyword>
<dbReference type="GO" id="GO:0034220">
    <property type="term" value="P:monoatomic ion transmembrane transport"/>
    <property type="evidence" value="ECO:0007669"/>
    <property type="project" value="UniProtKB-KW"/>
</dbReference>
<dbReference type="Pfam" id="PF13493">
    <property type="entry name" value="DUF4118"/>
    <property type="match status" value="1"/>
</dbReference>
<keyword evidence="16" id="KW-0407">Ion channel</keyword>
<dbReference type="AlphaFoldDB" id="A0A1L8R2E7"/>
<evidence type="ECO:0000256" key="1">
    <source>
        <dbReference type="ARBA" id="ARBA00000085"/>
    </source>
</evidence>
<dbReference type="InterPro" id="IPR038318">
    <property type="entry name" value="KdpD_sf"/>
</dbReference>
<feature type="domain" description="Signal transduction histidine kinase dimerisation/phosphoacceptor" evidence="14">
    <location>
        <begin position="449"/>
        <end position="503"/>
    </location>
</feature>
<dbReference type="Gene3D" id="1.20.120.620">
    <property type="entry name" value="Backbone structure of the membrane domain of e. Coli histidine kinase receptor kdpd"/>
    <property type="match status" value="1"/>
</dbReference>
<keyword evidence="4" id="KW-0597">Phosphoprotein</keyword>
<dbReference type="EMBL" id="JXKG01000031">
    <property type="protein sequence ID" value="OJG13876.1"/>
    <property type="molecule type" value="Genomic_DNA"/>
</dbReference>
<dbReference type="InterPro" id="IPR014729">
    <property type="entry name" value="Rossmann-like_a/b/a_fold"/>
</dbReference>
<evidence type="ECO:0000256" key="4">
    <source>
        <dbReference type="ARBA" id="ARBA00022553"/>
    </source>
</evidence>
<dbReference type="InterPro" id="IPR036097">
    <property type="entry name" value="HisK_dim/P_sf"/>
</dbReference>
<dbReference type="STRING" id="317010.RU96_GL001710"/>
<evidence type="ECO:0000313" key="16">
    <source>
        <dbReference type="EMBL" id="OJG13876.1"/>
    </source>
</evidence>
<name>A0A1L8R2E7_9ENTE</name>
<dbReference type="RefSeq" id="WP_249024201.1">
    <property type="nucleotide sequence ID" value="NZ_JBHLVQ010000030.1"/>
</dbReference>
<keyword evidence="10 13" id="KW-1133">Transmembrane helix</keyword>
<dbReference type="CDD" id="cd01987">
    <property type="entry name" value="USP_KdpD-like"/>
    <property type="match status" value="1"/>
</dbReference>
<gene>
    <name evidence="16" type="ORF">RU96_GL001710</name>
</gene>
<sequence length="503" mass="56100">MRRCADKVNKLTGIFNINNQADYHTDEHILVCLSSSPSNAKVIRTAARMANAFQGTFTALFVETSDFSNMSKKNQKRFHENVHLAEQLGATIETVHGEDIPFQIAKFARLSGVSQIVIGRSIAIKKRLFSSKTLAEKLISYAPNMDVHIIPDIISSDSVYRAIKINSKLNIKFSSADILKSILTLLTVSLIGFLFQSLGFVEANIIIIYVFGVLLISVVTRNRIYSLISSVLSVLLFNFLFTDPKFTLQATGQGYPVTFVIMFFAAFLTSSLAVQLKRNTIQTAKAAYRIKALFDTNQLLQKASDKDEIVSIAAHQLNKLLSKDIVFYFVENNMLGTPKVFALQKKTVNSELLSKSEKAVATWVLKNNKYAGSTTKTFSNAKGRYLAVRANDRVYGVVGIVMEEETLDAFENSILLSILGECALSLESENNAREKEAATILAQNEQLRANILRTISHDLRTPLTSISVNASNLISNSESFDYDTKKQLYKDIYDDSMWLINLV</sequence>
<feature type="transmembrane region" description="Helical" evidence="13">
    <location>
        <begin position="178"/>
        <end position="195"/>
    </location>
</feature>
<evidence type="ECO:0000256" key="8">
    <source>
        <dbReference type="ARBA" id="ARBA00022777"/>
    </source>
</evidence>
<evidence type="ECO:0000313" key="17">
    <source>
        <dbReference type="Proteomes" id="UP000182835"/>
    </source>
</evidence>
<reference evidence="16 17" key="1">
    <citation type="submission" date="2014-12" db="EMBL/GenBank/DDBJ databases">
        <title>Draft genome sequences of 29 type strains of Enterococci.</title>
        <authorList>
            <person name="Zhong Z."/>
            <person name="Sun Z."/>
            <person name="Liu W."/>
            <person name="Zhang W."/>
            <person name="Zhang H."/>
        </authorList>
    </citation>
    <scope>NUCLEOTIDE SEQUENCE [LARGE SCALE GENOMIC DNA]</scope>
    <source>
        <strain evidence="16 17">DSM 21207</strain>
    </source>
</reference>
<evidence type="ECO:0000256" key="6">
    <source>
        <dbReference type="ARBA" id="ARBA00022692"/>
    </source>
</evidence>
<keyword evidence="7" id="KW-0547">Nucleotide-binding</keyword>
<dbReference type="GO" id="GO:0005886">
    <property type="term" value="C:plasma membrane"/>
    <property type="evidence" value="ECO:0007669"/>
    <property type="project" value="TreeGrafter"/>
</dbReference>
<feature type="transmembrane region" description="Helical" evidence="13">
    <location>
        <begin position="254"/>
        <end position="274"/>
    </location>
</feature>
<accession>A0A1L8R2E7</accession>
<dbReference type="Gene3D" id="3.30.450.40">
    <property type="match status" value="1"/>
</dbReference>
<dbReference type="GO" id="GO:0005524">
    <property type="term" value="F:ATP binding"/>
    <property type="evidence" value="ECO:0007669"/>
    <property type="project" value="UniProtKB-KW"/>
</dbReference>
<feature type="transmembrane region" description="Helical" evidence="13">
    <location>
        <begin position="224"/>
        <end position="242"/>
    </location>
</feature>
<dbReference type="Pfam" id="PF00512">
    <property type="entry name" value="HisKA"/>
    <property type="match status" value="1"/>
</dbReference>
<evidence type="ECO:0000259" key="14">
    <source>
        <dbReference type="Pfam" id="PF00512"/>
    </source>
</evidence>
<dbReference type="CDD" id="cd00082">
    <property type="entry name" value="HisKA"/>
    <property type="match status" value="1"/>
</dbReference>
<evidence type="ECO:0000256" key="11">
    <source>
        <dbReference type="ARBA" id="ARBA00023012"/>
    </source>
</evidence>
<evidence type="ECO:0000256" key="13">
    <source>
        <dbReference type="SAM" id="Phobius"/>
    </source>
</evidence>
<comment type="catalytic activity">
    <reaction evidence="1">
        <text>ATP + protein L-histidine = ADP + protein N-phospho-L-histidine.</text>
        <dbReference type="EC" id="2.7.13.3"/>
    </reaction>
</comment>
<keyword evidence="9" id="KW-0067">ATP-binding</keyword>
<evidence type="ECO:0000256" key="5">
    <source>
        <dbReference type="ARBA" id="ARBA00022679"/>
    </source>
</evidence>
<proteinExistence type="predicted"/>
<comment type="subcellular location">
    <subcellularLocation>
        <location evidence="2">Membrane</location>
        <topology evidence="2">Multi-pass membrane protein</topology>
    </subcellularLocation>
</comment>
<comment type="caution">
    <text evidence="16">The sequence shown here is derived from an EMBL/GenBank/DDBJ whole genome shotgun (WGS) entry which is preliminary data.</text>
</comment>
<dbReference type="InterPro" id="IPR052023">
    <property type="entry name" value="Histidine_kinase_KdpD"/>
</dbReference>
<feature type="transmembrane region" description="Helical" evidence="13">
    <location>
        <begin position="201"/>
        <end position="219"/>
    </location>
</feature>
<dbReference type="Gene3D" id="1.10.287.130">
    <property type="match status" value="1"/>
</dbReference>
<dbReference type="InterPro" id="IPR003661">
    <property type="entry name" value="HisK_dim/P_dom"/>
</dbReference>
<evidence type="ECO:0000256" key="10">
    <source>
        <dbReference type="ARBA" id="ARBA00022989"/>
    </source>
</evidence>
<dbReference type="SUPFAM" id="SSF47384">
    <property type="entry name" value="Homodimeric domain of signal transducing histidine kinase"/>
    <property type="match status" value="1"/>
</dbReference>
<evidence type="ECO:0000256" key="9">
    <source>
        <dbReference type="ARBA" id="ARBA00022840"/>
    </source>
</evidence>
<dbReference type="InterPro" id="IPR029016">
    <property type="entry name" value="GAF-like_dom_sf"/>
</dbReference>
<dbReference type="Gene3D" id="3.40.50.620">
    <property type="entry name" value="HUPs"/>
    <property type="match status" value="1"/>
</dbReference>
<evidence type="ECO:0000256" key="3">
    <source>
        <dbReference type="ARBA" id="ARBA00012438"/>
    </source>
</evidence>
<dbReference type="PANTHER" id="PTHR45569">
    <property type="entry name" value="SENSOR PROTEIN KDPD"/>
    <property type="match status" value="1"/>
</dbReference>
<protein>
    <recommendedName>
        <fullName evidence="3">histidine kinase</fullName>
        <ecNumber evidence="3">2.7.13.3</ecNumber>
    </recommendedName>
</protein>
<dbReference type="GO" id="GO:0000155">
    <property type="term" value="F:phosphorelay sensor kinase activity"/>
    <property type="evidence" value="ECO:0007669"/>
    <property type="project" value="InterPro"/>
</dbReference>
<evidence type="ECO:0000256" key="2">
    <source>
        <dbReference type="ARBA" id="ARBA00004141"/>
    </source>
</evidence>
<evidence type="ECO:0000256" key="7">
    <source>
        <dbReference type="ARBA" id="ARBA00022741"/>
    </source>
</evidence>
<dbReference type="SUPFAM" id="SSF52402">
    <property type="entry name" value="Adenine nucleotide alpha hydrolases-like"/>
    <property type="match status" value="1"/>
</dbReference>
<dbReference type="EC" id="2.7.13.3" evidence="3"/>
<feature type="domain" description="Sensor protein KdpD transmembrane" evidence="15">
    <location>
        <begin position="179"/>
        <end position="284"/>
    </location>
</feature>
<keyword evidence="5" id="KW-0808">Transferase</keyword>
<keyword evidence="12 13" id="KW-0472">Membrane</keyword>
<keyword evidence="8 16" id="KW-0418">Kinase</keyword>